<name>A0A0S7ESR3_9TELE</name>
<protein>
    <submittedName>
        <fullName evidence="1">PPUP9154</fullName>
    </submittedName>
</protein>
<sequence>MMADHLGQNNVNDASFTRGLPEHICLHVISQTKTLSVRRPPKIDVSTGSRHLPTGPSFISEMVGEICQMQHFKKYVTAEHEYHMYITACRYFSPLLTQSAVRKQCMCC</sequence>
<accession>A0A0S7ESR3</accession>
<organism evidence="1">
    <name type="scientific">Poeciliopsis prolifica</name>
    <name type="common">blackstripe livebearer</name>
    <dbReference type="NCBI Taxonomy" id="188132"/>
    <lineage>
        <taxon>Eukaryota</taxon>
        <taxon>Metazoa</taxon>
        <taxon>Chordata</taxon>
        <taxon>Craniata</taxon>
        <taxon>Vertebrata</taxon>
        <taxon>Euteleostomi</taxon>
        <taxon>Actinopterygii</taxon>
        <taxon>Neopterygii</taxon>
        <taxon>Teleostei</taxon>
        <taxon>Neoteleostei</taxon>
        <taxon>Acanthomorphata</taxon>
        <taxon>Ovalentaria</taxon>
        <taxon>Atherinomorphae</taxon>
        <taxon>Cyprinodontiformes</taxon>
        <taxon>Poeciliidae</taxon>
        <taxon>Poeciliinae</taxon>
        <taxon>Poeciliopsis</taxon>
    </lineage>
</organism>
<reference evidence="1" key="1">
    <citation type="submission" date="2014-12" db="EMBL/GenBank/DDBJ databases">
        <title>Parallel Evolution in Life History Adaptation Evident in the Tissue-Specific Poeciliopsis prolifica transcriptome.</title>
        <authorList>
            <person name="Jue N.K."/>
            <person name="Foley R.J."/>
            <person name="Obergfell C."/>
            <person name="Reznick D.N."/>
            <person name="O'Neill R.J."/>
            <person name="O'Neill M.J."/>
        </authorList>
    </citation>
    <scope>NUCLEOTIDE SEQUENCE</scope>
</reference>
<dbReference type="AlphaFoldDB" id="A0A0S7ESR3"/>
<evidence type="ECO:0000313" key="1">
    <source>
        <dbReference type="EMBL" id="JAO05241.1"/>
    </source>
</evidence>
<gene>
    <name evidence="1" type="primary">PPUP9154</name>
</gene>
<dbReference type="EMBL" id="GBYX01476436">
    <property type="protein sequence ID" value="JAO05241.1"/>
    <property type="molecule type" value="Transcribed_RNA"/>
</dbReference>
<proteinExistence type="predicted"/>